<feature type="compositionally biased region" description="Basic residues" evidence="1">
    <location>
        <begin position="608"/>
        <end position="621"/>
    </location>
</feature>
<evidence type="ECO:0000256" key="1">
    <source>
        <dbReference type="SAM" id="MobiDB-lite"/>
    </source>
</evidence>
<feature type="compositionally biased region" description="Basic and acidic residues" evidence="1">
    <location>
        <begin position="481"/>
        <end position="491"/>
    </location>
</feature>
<feature type="compositionally biased region" description="Basic and acidic residues" evidence="1">
    <location>
        <begin position="675"/>
        <end position="688"/>
    </location>
</feature>
<feature type="compositionally biased region" description="Basic residues" evidence="1">
    <location>
        <begin position="551"/>
        <end position="566"/>
    </location>
</feature>
<dbReference type="EMBL" id="BTGC01000008">
    <property type="protein sequence ID" value="GMM53036.1"/>
    <property type="molecule type" value="Genomic_DNA"/>
</dbReference>
<dbReference type="AlphaFoldDB" id="A0AAV5RR04"/>
<reference evidence="2 3" key="1">
    <citation type="journal article" date="2023" name="Elife">
        <title>Identification of key yeast species and microbe-microbe interactions impacting larval growth of Drosophila in the wild.</title>
        <authorList>
            <person name="Mure A."/>
            <person name="Sugiura Y."/>
            <person name="Maeda R."/>
            <person name="Honda K."/>
            <person name="Sakurai N."/>
            <person name="Takahashi Y."/>
            <person name="Watada M."/>
            <person name="Katoh T."/>
            <person name="Gotoh A."/>
            <person name="Gotoh Y."/>
            <person name="Taniguchi I."/>
            <person name="Nakamura K."/>
            <person name="Hayashi T."/>
            <person name="Katayama T."/>
            <person name="Uemura T."/>
            <person name="Hattori Y."/>
        </authorList>
    </citation>
    <scope>NUCLEOTIDE SEQUENCE [LARGE SCALE GENOMIC DNA]</scope>
    <source>
        <strain evidence="2 3">SB-73</strain>
    </source>
</reference>
<feature type="region of interest" description="Disordered" evidence="1">
    <location>
        <begin position="527"/>
        <end position="647"/>
    </location>
</feature>
<keyword evidence="3" id="KW-1185">Reference proteome</keyword>
<feature type="compositionally biased region" description="Basic and acidic residues" evidence="1">
    <location>
        <begin position="534"/>
        <end position="550"/>
    </location>
</feature>
<feature type="region of interest" description="Disordered" evidence="1">
    <location>
        <begin position="660"/>
        <end position="706"/>
    </location>
</feature>
<organism evidence="2 3">
    <name type="scientific">Starmerella bacillaris</name>
    <name type="common">Yeast</name>
    <name type="synonym">Candida zemplinina</name>
    <dbReference type="NCBI Taxonomy" id="1247836"/>
    <lineage>
        <taxon>Eukaryota</taxon>
        <taxon>Fungi</taxon>
        <taxon>Dikarya</taxon>
        <taxon>Ascomycota</taxon>
        <taxon>Saccharomycotina</taxon>
        <taxon>Dipodascomycetes</taxon>
        <taxon>Dipodascales</taxon>
        <taxon>Trichomonascaceae</taxon>
        <taxon>Starmerella</taxon>
    </lineage>
</organism>
<evidence type="ECO:0000313" key="2">
    <source>
        <dbReference type="EMBL" id="GMM53036.1"/>
    </source>
</evidence>
<feature type="compositionally biased region" description="Polar residues" evidence="1">
    <location>
        <begin position="577"/>
        <end position="602"/>
    </location>
</feature>
<proteinExistence type="predicted"/>
<accession>A0AAV5RR04</accession>
<protein>
    <submittedName>
        <fullName evidence="2">Uncharacterized protein</fullName>
    </submittedName>
</protein>
<name>A0AAV5RR04_STABA</name>
<comment type="caution">
    <text evidence="2">The sequence shown here is derived from an EMBL/GenBank/DDBJ whole genome shotgun (WGS) entry which is preliminary data.</text>
</comment>
<evidence type="ECO:0000313" key="3">
    <source>
        <dbReference type="Proteomes" id="UP001362899"/>
    </source>
</evidence>
<feature type="compositionally biased region" description="Polar residues" evidence="1">
    <location>
        <begin position="624"/>
        <end position="647"/>
    </location>
</feature>
<sequence length="716" mass="80829">MGIPGLTKTVLNAKRDVARTDLAGSDIYIDALNASSVLVDTITRIQTKNKKRTLSTYEILETLAIKYIQFFVFAKPHSITIVYDAFVSEEKFKIRLSRIKRRITSKKPNMKISAILVRVIASRYPFINILYTGCEGEDGIMKTIDEDKSRGDRKQFIFSGDSDLFRFSISKPQHVEIVQLVRPKSYNSFIPAFNLGKVLELVPEKFVIKAPIKEPGKRYRSLGIYRRRLYEILNCAIVYKRVFCSLGLFSRTYTSELPDFKFADCGEFHRKLAYGLMKEKYGFITDPERGINFEEIEEWSQVGGDVVPSTVTPLNQTALKMAKEKLQNIDVVEIFESYFINFLDQHKLDLRIGYKVVNHIRDLSYDVHEDPVIGDIDCSDLDLSSIGLYTGLAKSLLSSLSFLNMLLPLGSSLPVVKTNFSVDGVINASADDNYEKYEEYRSLETMNTEQERKKHIKEIRKRKKANQVARLNAAEASNSKPTHEEVHKDTVDAETNDVSEKKTSAMILTEAISHLFDKDKIENASNKVKNQVKQKADSTIKEDSQPDSARKVKNSKSAKKSQKTVRNKNTAQDKDTPGSTSDHNQSDSGGNSSIATNSTTMGAENPTKARRNQKKTSKKKSTKETVLSAQKNKSLDQTNTENIIDNNSASPEFAILSDEKHVEQAPRAPPLIQEQDVHKITKSETHPDRKPKKSNKDNTSVKGKADVEELLKILNI</sequence>
<gene>
    <name evidence="2" type="ORF">DASB73_039990</name>
</gene>
<dbReference type="Proteomes" id="UP001362899">
    <property type="component" value="Unassembled WGS sequence"/>
</dbReference>
<feature type="region of interest" description="Disordered" evidence="1">
    <location>
        <begin position="459"/>
        <end position="500"/>
    </location>
</feature>